<proteinExistence type="predicted"/>
<keyword evidence="2" id="KW-1185">Reference proteome</keyword>
<dbReference type="Gramene" id="Solyc12g063010.2.1">
    <property type="protein sequence ID" value="Solyc12g063010.2.1"/>
    <property type="gene ID" value="Solyc12g063010.2"/>
</dbReference>
<dbReference type="EnsemblPlants" id="Solyc12g063010.2.1">
    <property type="protein sequence ID" value="Solyc12g063010.2.1"/>
    <property type="gene ID" value="Solyc12g063010.2"/>
</dbReference>
<dbReference type="AlphaFoldDB" id="A0A3Q7JBY9"/>
<dbReference type="Proteomes" id="UP000004994">
    <property type="component" value="Chromosome 12"/>
</dbReference>
<reference evidence="1" key="2">
    <citation type="submission" date="2019-01" db="UniProtKB">
        <authorList>
            <consortium name="EnsemblPlants"/>
        </authorList>
    </citation>
    <scope>IDENTIFICATION</scope>
    <source>
        <strain evidence="1">cv. Heinz 1706</strain>
    </source>
</reference>
<organism evidence="1">
    <name type="scientific">Solanum lycopersicum</name>
    <name type="common">Tomato</name>
    <name type="synonym">Lycopersicon esculentum</name>
    <dbReference type="NCBI Taxonomy" id="4081"/>
    <lineage>
        <taxon>Eukaryota</taxon>
        <taxon>Viridiplantae</taxon>
        <taxon>Streptophyta</taxon>
        <taxon>Embryophyta</taxon>
        <taxon>Tracheophyta</taxon>
        <taxon>Spermatophyta</taxon>
        <taxon>Magnoliopsida</taxon>
        <taxon>eudicotyledons</taxon>
        <taxon>Gunneridae</taxon>
        <taxon>Pentapetalae</taxon>
        <taxon>asterids</taxon>
        <taxon>lamiids</taxon>
        <taxon>Solanales</taxon>
        <taxon>Solanaceae</taxon>
        <taxon>Solanoideae</taxon>
        <taxon>Solaneae</taxon>
        <taxon>Solanum</taxon>
        <taxon>Solanum subgen. Lycopersicon</taxon>
    </lineage>
</organism>
<dbReference type="InParanoid" id="A0A3Q7JBY9"/>
<name>A0A3Q7JBY9_SOLLC</name>
<evidence type="ECO:0000313" key="1">
    <source>
        <dbReference type="EnsemblPlants" id="Solyc12g063010.2.1"/>
    </source>
</evidence>
<evidence type="ECO:0000313" key="2">
    <source>
        <dbReference type="Proteomes" id="UP000004994"/>
    </source>
</evidence>
<sequence>MADGEDDEISPLYQAPFIGKLSTFYREMAMKLKLPKFYGHPLNFLKLMEISDQIRWL</sequence>
<dbReference type="PaxDb" id="4081-Solyc12g063010.1.1"/>
<protein>
    <submittedName>
        <fullName evidence="1">Uncharacterized protein</fullName>
    </submittedName>
</protein>
<dbReference type="SMR" id="A0A3Q7JBY9"/>
<accession>A0A3Q7JBY9</accession>
<reference evidence="1" key="1">
    <citation type="journal article" date="2012" name="Nature">
        <title>The tomato genome sequence provides insights into fleshy fruit evolution.</title>
        <authorList>
            <consortium name="Tomato Genome Consortium"/>
        </authorList>
    </citation>
    <scope>NUCLEOTIDE SEQUENCE [LARGE SCALE GENOMIC DNA]</scope>
    <source>
        <strain evidence="1">cv. Heinz 1706</strain>
    </source>
</reference>